<evidence type="ECO:0000259" key="2">
    <source>
        <dbReference type="PROSITE" id="PS50835"/>
    </source>
</evidence>
<dbReference type="PROSITE" id="PS50835">
    <property type="entry name" value="IG_LIKE"/>
    <property type="match status" value="1"/>
</dbReference>
<evidence type="ECO:0000313" key="3">
    <source>
        <dbReference type="EMBL" id="KAG7301849.1"/>
    </source>
</evidence>
<dbReference type="Gene3D" id="2.60.40.10">
    <property type="entry name" value="Immunoglobulins"/>
    <property type="match status" value="1"/>
</dbReference>
<feature type="domain" description="Ig-like" evidence="2">
    <location>
        <begin position="120"/>
        <end position="170"/>
    </location>
</feature>
<keyword evidence="1" id="KW-0732">Signal</keyword>
<reference evidence="3 4" key="1">
    <citation type="submission" date="2021-06" db="EMBL/GenBank/DDBJ databases">
        <title>A haploid diamondback moth (Plutella xylostella L.) genome assembly resolves 31 chromosomes and identifies a diamide resistance mutation.</title>
        <authorList>
            <person name="Ward C.M."/>
            <person name="Perry K.D."/>
            <person name="Baker G."/>
            <person name="Powis K."/>
            <person name="Heckel D.G."/>
            <person name="Baxter S.W."/>
        </authorList>
    </citation>
    <scope>NUCLEOTIDE SEQUENCE [LARGE SCALE GENOMIC DNA]</scope>
    <source>
        <strain evidence="3 4">LV</strain>
        <tissue evidence="3">Single pupa</tissue>
    </source>
</reference>
<keyword evidence="4" id="KW-1185">Reference proteome</keyword>
<sequence>MIVWALLLIGISTSSAVQVTFTADWAAGAGWRLRCAWTVPRGDRLQSVKMYRGGVLFKIYRPEIHASSIEEEFRPARGGTWMRLSCRDQPPAGHCDLLVTLVSPPTAPEQYTCEVSGERPKFLIVTRTLEVEPYVPSNDAAIQVRRSAGESARVMLNCTASGHPAPNLTWTVAQTKVQADFTGQAWNATTKLMHSWSSLALTAKPEPLSVACTPEQRRQSELVLGPPAEYTLEVAADAGGRVVDEFRIAVALLALLYVAR</sequence>
<dbReference type="InterPro" id="IPR013783">
    <property type="entry name" value="Ig-like_fold"/>
</dbReference>
<name>A0ABQ7QAQ8_PLUXY</name>
<organism evidence="3 4">
    <name type="scientific">Plutella xylostella</name>
    <name type="common">Diamondback moth</name>
    <name type="synonym">Plutella maculipennis</name>
    <dbReference type="NCBI Taxonomy" id="51655"/>
    <lineage>
        <taxon>Eukaryota</taxon>
        <taxon>Metazoa</taxon>
        <taxon>Ecdysozoa</taxon>
        <taxon>Arthropoda</taxon>
        <taxon>Hexapoda</taxon>
        <taxon>Insecta</taxon>
        <taxon>Pterygota</taxon>
        <taxon>Neoptera</taxon>
        <taxon>Endopterygota</taxon>
        <taxon>Lepidoptera</taxon>
        <taxon>Glossata</taxon>
        <taxon>Ditrysia</taxon>
        <taxon>Yponomeutoidea</taxon>
        <taxon>Plutellidae</taxon>
        <taxon>Plutella</taxon>
    </lineage>
</organism>
<accession>A0ABQ7QAQ8</accession>
<dbReference type="InterPro" id="IPR036179">
    <property type="entry name" value="Ig-like_dom_sf"/>
</dbReference>
<gene>
    <name evidence="3" type="ORF">JYU34_013240</name>
</gene>
<evidence type="ECO:0000313" key="4">
    <source>
        <dbReference type="Proteomes" id="UP000823941"/>
    </source>
</evidence>
<comment type="caution">
    <text evidence="3">The sequence shown here is derived from an EMBL/GenBank/DDBJ whole genome shotgun (WGS) entry which is preliminary data.</text>
</comment>
<dbReference type="EMBL" id="JAHIBW010000018">
    <property type="protein sequence ID" value="KAG7301849.1"/>
    <property type="molecule type" value="Genomic_DNA"/>
</dbReference>
<dbReference type="InterPro" id="IPR007110">
    <property type="entry name" value="Ig-like_dom"/>
</dbReference>
<proteinExistence type="predicted"/>
<dbReference type="Proteomes" id="UP000823941">
    <property type="component" value="Chromosome 18"/>
</dbReference>
<evidence type="ECO:0000256" key="1">
    <source>
        <dbReference type="SAM" id="SignalP"/>
    </source>
</evidence>
<feature type="signal peptide" evidence="1">
    <location>
        <begin position="1"/>
        <end position="16"/>
    </location>
</feature>
<protein>
    <recommendedName>
        <fullName evidence="2">Ig-like domain-containing protein</fullName>
    </recommendedName>
</protein>
<feature type="chain" id="PRO_5045677045" description="Ig-like domain-containing protein" evidence="1">
    <location>
        <begin position="17"/>
        <end position="260"/>
    </location>
</feature>
<dbReference type="SUPFAM" id="SSF48726">
    <property type="entry name" value="Immunoglobulin"/>
    <property type="match status" value="1"/>
</dbReference>